<evidence type="ECO:0000259" key="11">
    <source>
        <dbReference type="PROSITE" id="PS51826"/>
    </source>
</evidence>
<dbReference type="GO" id="GO:0005759">
    <property type="term" value="C:mitochondrial matrix"/>
    <property type="evidence" value="ECO:0007669"/>
    <property type="project" value="UniProtKB-SubCell"/>
</dbReference>
<evidence type="ECO:0000313" key="12">
    <source>
        <dbReference type="EMBL" id="JAT64548.1"/>
    </source>
</evidence>
<dbReference type="PANTHER" id="PTHR43178:SF14">
    <property type="entry name" value="LIPOAMIDE ACYLTRANSFERASE COMPONENT OF BRANCHED-CHAIN ALPHA-KETO ACID DEHYDROGENASE COMPLEX, MITOCHONDRIAL"/>
    <property type="match status" value="1"/>
</dbReference>
<dbReference type="Pfam" id="PF00198">
    <property type="entry name" value="2-oxoacid_dh"/>
    <property type="match status" value="1"/>
</dbReference>
<evidence type="ECO:0000256" key="2">
    <source>
        <dbReference type="ARBA" id="ARBA00004305"/>
    </source>
</evidence>
<organism evidence="12">
    <name type="scientific">Anthurium amnicola</name>
    <dbReference type="NCBI Taxonomy" id="1678845"/>
    <lineage>
        <taxon>Eukaryota</taxon>
        <taxon>Viridiplantae</taxon>
        <taxon>Streptophyta</taxon>
        <taxon>Embryophyta</taxon>
        <taxon>Tracheophyta</taxon>
        <taxon>Spermatophyta</taxon>
        <taxon>Magnoliopsida</taxon>
        <taxon>Liliopsida</taxon>
        <taxon>Araceae</taxon>
        <taxon>Pothoideae</taxon>
        <taxon>Potheae</taxon>
        <taxon>Anthurium</taxon>
    </lineage>
</organism>
<dbReference type="InterPro" id="IPR050743">
    <property type="entry name" value="2-oxoacid_DH_E2_comp"/>
</dbReference>
<dbReference type="SUPFAM" id="SSF51230">
    <property type="entry name" value="Single hybrid motif"/>
    <property type="match status" value="1"/>
</dbReference>
<dbReference type="PROSITE" id="PS51826">
    <property type="entry name" value="PSBD"/>
    <property type="match status" value="1"/>
</dbReference>
<evidence type="ECO:0000256" key="4">
    <source>
        <dbReference type="ARBA" id="ARBA00022679"/>
    </source>
</evidence>
<dbReference type="InterPro" id="IPR004167">
    <property type="entry name" value="PSBD"/>
</dbReference>
<dbReference type="InterPro" id="IPR001078">
    <property type="entry name" value="2-oxoacid_DH_actylTfrase"/>
</dbReference>
<dbReference type="FunFam" id="3.30.559.10:FF:000007">
    <property type="entry name" value="Dihydrolipoamide acetyltransferase component of pyruvate dehydrogenase complex"/>
    <property type="match status" value="1"/>
</dbReference>
<feature type="domain" description="Peripheral subunit-binding (PSBD)" evidence="11">
    <location>
        <begin position="218"/>
        <end position="255"/>
    </location>
</feature>
<dbReference type="EMBL" id="GDJX01003388">
    <property type="protein sequence ID" value="JAT64548.1"/>
    <property type="molecule type" value="Transcribed_RNA"/>
</dbReference>
<dbReference type="InterPro" id="IPR003016">
    <property type="entry name" value="2-oxoA_DH_lipoyl-BS"/>
</dbReference>
<dbReference type="Gene3D" id="3.30.559.10">
    <property type="entry name" value="Chloramphenicol acetyltransferase-like domain"/>
    <property type="match status" value="1"/>
</dbReference>
<gene>
    <name evidence="12" type="primary">Dbt_0</name>
    <name evidence="12" type="ORF">g.15321</name>
</gene>
<evidence type="ECO:0000259" key="10">
    <source>
        <dbReference type="PROSITE" id="PS50968"/>
    </source>
</evidence>
<dbReference type="CDD" id="cd06849">
    <property type="entry name" value="lipoyl_domain"/>
    <property type="match status" value="1"/>
</dbReference>
<keyword evidence="4 9" id="KW-0808">Transferase</keyword>
<comment type="cofactor">
    <cofactor evidence="1 9">
        <name>(R)-lipoate</name>
        <dbReference type="ChEBI" id="CHEBI:83088"/>
    </cofactor>
</comment>
<dbReference type="InterPro" id="IPR011053">
    <property type="entry name" value="Single_hybrid_motif"/>
</dbReference>
<evidence type="ECO:0000256" key="7">
    <source>
        <dbReference type="ARBA" id="ARBA00023128"/>
    </source>
</evidence>
<evidence type="ECO:0000256" key="3">
    <source>
        <dbReference type="ARBA" id="ARBA00007317"/>
    </source>
</evidence>
<dbReference type="SUPFAM" id="SSF52777">
    <property type="entry name" value="CoA-dependent acyltransferases"/>
    <property type="match status" value="1"/>
</dbReference>
<dbReference type="PROSITE" id="PS00189">
    <property type="entry name" value="LIPOYL"/>
    <property type="match status" value="1"/>
</dbReference>
<comment type="similarity">
    <text evidence="3 9">Belongs to the 2-oxoacid dehydrogenase family.</text>
</comment>
<name>A0A1D1ZCA6_9ARAE</name>
<protein>
    <recommendedName>
        <fullName evidence="9">Dihydrolipoamide acetyltransferase component of pyruvate dehydrogenase complex</fullName>
        <ecNumber evidence="9">2.3.1.-</ecNumber>
    </recommendedName>
</protein>
<dbReference type="Pfam" id="PF00364">
    <property type="entry name" value="Biotin_lipoyl"/>
    <property type="match status" value="1"/>
</dbReference>
<reference evidence="12" key="1">
    <citation type="submission" date="2015-07" db="EMBL/GenBank/DDBJ databases">
        <title>Transcriptome Assembly of Anthurium amnicola.</title>
        <authorList>
            <person name="Suzuki J."/>
        </authorList>
    </citation>
    <scope>NUCLEOTIDE SEQUENCE</scope>
</reference>
<dbReference type="Pfam" id="PF02817">
    <property type="entry name" value="E3_binding"/>
    <property type="match status" value="1"/>
</dbReference>
<evidence type="ECO:0000256" key="5">
    <source>
        <dbReference type="ARBA" id="ARBA00022823"/>
    </source>
</evidence>
<accession>A0A1D1ZCA6</accession>
<keyword evidence="8 9" id="KW-0012">Acyltransferase</keyword>
<keyword evidence="7" id="KW-0496">Mitochondrion</keyword>
<dbReference type="EC" id="2.3.1.-" evidence="9"/>
<keyword evidence="5 9" id="KW-0450">Lipoyl</keyword>
<dbReference type="AlphaFoldDB" id="A0A1D1ZCA6"/>
<dbReference type="FunFam" id="2.40.50.100:FF:000013">
    <property type="entry name" value="Dihydrolipoamide acetyltransferase component of pyruvate dehydrogenase complex"/>
    <property type="match status" value="1"/>
</dbReference>
<dbReference type="GO" id="GO:0031405">
    <property type="term" value="F:lipoic acid binding"/>
    <property type="evidence" value="ECO:0007669"/>
    <property type="project" value="TreeGrafter"/>
</dbReference>
<proteinExistence type="inferred from homology"/>
<dbReference type="InterPro" id="IPR023213">
    <property type="entry name" value="CAT-like_dom_sf"/>
</dbReference>
<sequence length="527" mass="58477">MSRAGVVGMVWRRMWRCDVTTVATRCWGRHSRQEATHRLLRPLQGTDWQPVGPSHPLPLPPTLARGGSLPFSKKYLLTNFYTTKSSRRYSSQAWVDPPAGAVIQVPLAQTGEGIAECELLEWFVEEGENVEEFQRLCEVQSDKATIEITSRYKGKIQQILFAPGDIVKVGETLLKIFVEENQTSVPECVGDANHIDSNECKSNGQSPWLNEEIMKGVLSTPSVRHLVKEYGLDINDIKGTGRNGRVLKEDVISYTFSKGISSGSSTSLSGIMEELSQPEEEKTPYTGTMDGRCYDDKKIQLRGFHRSMVKSMTMAATVPHFHYFEEINCDALVKLKATFQDDNIDPNIKHTYLPFLIKSLSLALDRHPLLNSSFSQESNEVILKGSHNVGVAMATPFGLVVPNIKKVQSLSILQITKELSRLQQMAVNNRLNSEDISGGTITLSNIGAIGGKIGSPLLNLPEAAIVALGRIQKLPRFKEDGTLYPASIINVVVGADHRIVDGASVARFCNEWKLLIEKPELLLLHLR</sequence>
<keyword evidence="6" id="KW-0809">Transit peptide</keyword>
<dbReference type="Gene3D" id="4.10.320.10">
    <property type="entry name" value="E3-binding domain"/>
    <property type="match status" value="1"/>
</dbReference>
<evidence type="ECO:0000256" key="1">
    <source>
        <dbReference type="ARBA" id="ARBA00001938"/>
    </source>
</evidence>
<evidence type="ECO:0000256" key="6">
    <source>
        <dbReference type="ARBA" id="ARBA00022946"/>
    </source>
</evidence>
<feature type="domain" description="Lipoyl-binding" evidence="10">
    <location>
        <begin position="100"/>
        <end position="177"/>
    </location>
</feature>
<dbReference type="PANTHER" id="PTHR43178">
    <property type="entry name" value="DIHYDROLIPOAMIDE ACETYLTRANSFERASE COMPONENT OF PYRUVATE DEHYDROGENASE COMPLEX"/>
    <property type="match status" value="1"/>
</dbReference>
<dbReference type="InterPro" id="IPR000089">
    <property type="entry name" value="Biotin_lipoyl"/>
</dbReference>
<evidence type="ECO:0000256" key="8">
    <source>
        <dbReference type="ARBA" id="ARBA00023315"/>
    </source>
</evidence>
<dbReference type="PROSITE" id="PS50968">
    <property type="entry name" value="BIOTINYL_LIPOYL"/>
    <property type="match status" value="1"/>
</dbReference>
<evidence type="ECO:0000256" key="9">
    <source>
        <dbReference type="RuleBase" id="RU003423"/>
    </source>
</evidence>
<dbReference type="InterPro" id="IPR036625">
    <property type="entry name" value="E3-bd_dom_sf"/>
</dbReference>
<dbReference type="SUPFAM" id="SSF47005">
    <property type="entry name" value="Peripheral subunit-binding domain of 2-oxo acid dehydrogenase complex"/>
    <property type="match status" value="1"/>
</dbReference>
<dbReference type="GO" id="GO:0016407">
    <property type="term" value="F:acetyltransferase activity"/>
    <property type="evidence" value="ECO:0007669"/>
    <property type="project" value="TreeGrafter"/>
</dbReference>
<comment type="subcellular location">
    <subcellularLocation>
        <location evidence="2">Mitochondrion matrix</location>
    </subcellularLocation>
</comment>
<dbReference type="Gene3D" id="2.40.50.100">
    <property type="match status" value="1"/>
</dbReference>